<dbReference type="CDD" id="cd04182">
    <property type="entry name" value="GT_2_like_f"/>
    <property type="match status" value="1"/>
</dbReference>
<dbReference type="GO" id="GO:0061602">
    <property type="term" value="F:molybdenum cofactor cytidylyltransferase activity"/>
    <property type="evidence" value="ECO:0007669"/>
    <property type="project" value="UniProtKB-EC"/>
</dbReference>
<dbReference type="InterPro" id="IPR025877">
    <property type="entry name" value="MobA-like_NTP_Trfase"/>
</dbReference>
<dbReference type="EC" id="2.7.7.76" evidence="2"/>
<dbReference type="InterPro" id="IPR029044">
    <property type="entry name" value="Nucleotide-diphossugar_trans"/>
</dbReference>
<dbReference type="PANTHER" id="PTHR43777">
    <property type="entry name" value="MOLYBDENUM COFACTOR CYTIDYLYLTRANSFERASE"/>
    <property type="match status" value="1"/>
</dbReference>
<dbReference type="Gene3D" id="3.90.550.10">
    <property type="entry name" value="Spore Coat Polysaccharide Biosynthesis Protein SpsA, Chain A"/>
    <property type="match status" value="1"/>
</dbReference>
<dbReference type="SUPFAM" id="SSF53448">
    <property type="entry name" value="Nucleotide-diphospho-sugar transferases"/>
    <property type="match status" value="1"/>
</dbReference>
<accession>A0A3B0SWV4</accession>
<feature type="domain" description="MobA-like NTP transferase" evidence="1">
    <location>
        <begin position="26"/>
        <end position="181"/>
    </location>
</feature>
<dbReference type="Pfam" id="PF12804">
    <property type="entry name" value="NTP_transf_3"/>
    <property type="match status" value="1"/>
</dbReference>
<evidence type="ECO:0000313" key="2">
    <source>
        <dbReference type="EMBL" id="VAW05557.1"/>
    </source>
</evidence>
<organism evidence="2">
    <name type="scientific">hydrothermal vent metagenome</name>
    <dbReference type="NCBI Taxonomy" id="652676"/>
    <lineage>
        <taxon>unclassified sequences</taxon>
        <taxon>metagenomes</taxon>
        <taxon>ecological metagenomes</taxon>
    </lineage>
</organism>
<keyword evidence="2" id="KW-0548">Nucleotidyltransferase</keyword>
<reference evidence="2" key="1">
    <citation type="submission" date="2018-06" db="EMBL/GenBank/DDBJ databases">
        <authorList>
            <person name="Zhirakovskaya E."/>
        </authorList>
    </citation>
    <scope>NUCLEOTIDE SEQUENCE</scope>
</reference>
<protein>
    <submittedName>
        <fullName evidence="2">Molybdenum cofactor cytidylyltransferase</fullName>
        <ecNumber evidence="2">2.7.7.76</ecNumber>
    </submittedName>
</protein>
<keyword evidence="2" id="KW-0808">Transferase</keyword>
<name>A0A3B0SWV4_9ZZZZ</name>
<gene>
    <name evidence="2" type="ORF">MNBD_ACTINO02-1286</name>
</gene>
<dbReference type="EMBL" id="UOEK01000317">
    <property type="protein sequence ID" value="VAW05557.1"/>
    <property type="molecule type" value="Genomic_DNA"/>
</dbReference>
<evidence type="ECO:0000259" key="1">
    <source>
        <dbReference type="Pfam" id="PF12804"/>
    </source>
</evidence>
<dbReference type="AlphaFoldDB" id="A0A3B0SWV4"/>
<proteinExistence type="predicted"/>
<dbReference type="PANTHER" id="PTHR43777:SF1">
    <property type="entry name" value="MOLYBDENUM COFACTOR CYTIDYLYLTRANSFERASE"/>
    <property type="match status" value="1"/>
</dbReference>
<sequence length="215" mass="22833">MVLQSRLPNKLRRGTWSVAVSRFVAGLVLGAGASRRLGQPKQLLPYRGRPLLQTAVDNALAAAFSQVVVAIGGAAPEVKASIEFGSASVAENVHYTTGCSSSIVAALDMVDAETSGVVLLLGDQPGVSIATIDRVITEANGPLAVARYADGRGHPLWFGREIFDDLRKLKGDKAVWKLLESGSYPVQEIVCDGPIPGDVDTWEDYESLLTSERAS</sequence>